<keyword evidence="2" id="KW-1185">Reference proteome</keyword>
<comment type="caution">
    <text evidence="1">The sequence shown here is derived from an EMBL/GenBank/DDBJ whole genome shotgun (WGS) entry which is preliminary data.</text>
</comment>
<accession>A0ABW0VZQ1</accession>
<dbReference type="RefSeq" id="WP_379190011.1">
    <property type="nucleotide sequence ID" value="NZ_JBHSOW010000074.1"/>
</dbReference>
<name>A0ABW0VZQ1_9BACL</name>
<sequence>METNALYHHLTPRVYMKPWYHKENFLYVVKKGVDDLGTAVNTKKKFAGIDDYHTIRAGYLVATEEECAVFFSPLKDFKVYIEGDCIEDNKFMNAHFNDYKNWTIRYKNGNIVSPELKEELRAKILGHQKKDIEVNWNLKYEKYWHSIRDTILKTLENNTTAETIPAINREMLIRFFVSLKWRSLPYPRVILEITDEIYASCKNIPIPNSERLLPFLETAYDELMHNHILSLFRKYLNETGAIWNEARFYIDNSTIELLIAPSDSEFISSDNSVCSFFTNPEGRTEFIFPLTPNVLCAIRKGLTDKYLINRLTKNGVTWYNNHLKINCYQGYFLRRQNREIYFGKG</sequence>
<evidence type="ECO:0000313" key="2">
    <source>
        <dbReference type="Proteomes" id="UP001596047"/>
    </source>
</evidence>
<dbReference type="Proteomes" id="UP001596047">
    <property type="component" value="Unassembled WGS sequence"/>
</dbReference>
<dbReference type="Pfam" id="PF14022">
    <property type="entry name" value="DUF4238"/>
    <property type="match status" value="1"/>
</dbReference>
<evidence type="ECO:0000313" key="1">
    <source>
        <dbReference type="EMBL" id="MFC5651388.1"/>
    </source>
</evidence>
<dbReference type="EMBL" id="JBHSOW010000074">
    <property type="protein sequence ID" value="MFC5651388.1"/>
    <property type="molecule type" value="Genomic_DNA"/>
</dbReference>
<gene>
    <name evidence="1" type="ORF">ACFPYJ_20185</name>
</gene>
<dbReference type="InterPro" id="IPR025332">
    <property type="entry name" value="DUF4238"/>
</dbReference>
<reference evidence="2" key="1">
    <citation type="journal article" date="2019" name="Int. J. Syst. Evol. Microbiol.">
        <title>The Global Catalogue of Microorganisms (GCM) 10K type strain sequencing project: providing services to taxonomists for standard genome sequencing and annotation.</title>
        <authorList>
            <consortium name="The Broad Institute Genomics Platform"/>
            <consortium name="The Broad Institute Genome Sequencing Center for Infectious Disease"/>
            <person name="Wu L."/>
            <person name="Ma J."/>
        </authorList>
    </citation>
    <scope>NUCLEOTIDE SEQUENCE [LARGE SCALE GENOMIC DNA]</scope>
    <source>
        <strain evidence="2">CGMCC 1.3240</strain>
    </source>
</reference>
<proteinExistence type="predicted"/>
<protein>
    <submittedName>
        <fullName evidence="1">DUF4238 domain-containing protein</fullName>
    </submittedName>
</protein>
<organism evidence="1 2">
    <name type="scientific">Paenibacillus solisilvae</name>
    <dbReference type="NCBI Taxonomy" id="2486751"/>
    <lineage>
        <taxon>Bacteria</taxon>
        <taxon>Bacillati</taxon>
        <taxon>Bacillota</taxon>
        <taxon>Bacilli</taxon>
        <taxon>Bacillales</taxon>
        <taxon>Paenibacillaceae</taxon>
        <taxon>Paenibacillus</taxon>
    </lineage>
</organism>